<dbReference type="OrthoDB" id="2329980at2"/>
<evidence type="ECO:0008006" key="4">
    <source>
        <dbReference type="Google" id="ProtNLM"/>
    </source>
</evidence>
<dbReference type="STRING" id="1423795.FD12_GL002548"/>
<gene>
    <name evidence="2" type="ORF">LRA02_16120</name>
</gene>
<keyword evidence="1" id="KW-0732">Signal</keyword>
<sequence>MKKSLLLLTITFGAAGLLGITSSTQSAHAAGIYHAIKVKTYSQTPVHWTGENRNASIWNYHLNHKLHRLNTMDNSTLYATKTLKMTNGKKTGIFYYVTDNNGVKGYVWRGYMAKGVLPAGEFPNPGGIPNADDDELEDLQGQKVGNSVYNEQVAAKQNTDAYSLFGFIKAGAGLPEAAKLYAQNPNDPMLKQAPYSHMKFITNSSAPTKQQRQALVTGKLSFKDFVSADLKKQGIDPNKYSTRSNDKWFVGITSSPIYLKANKTTLYPKFGQYTIALLAPQYKSEVEK</sequence>
<evidence type="ECO:0000313" key="3">
    <source>
        <dbReference type="Proteomes" id="UP000321569"/>
    </source>
</evidence>
<dbReference type="AlphaFoldDB" id="A0A512PNH8"/>
<feature type="signal peptide" evidence="1">
    <location>
        <begin position="1"/>
        <end position="29"/>
    </location>
</feature>
<accession>A0A512PNH8</accession>
<proteinExistence type="predicted"/>
<comment type="caution">
    <text evidence="2">The sequence shown here is derived from an EMBL/GenBank/DDBJ whole genome shotgun (WGS) entry which is preliminary data.</text>
</comment>
<name>A0A512PNH8_9LACO</name>
<organism evidence="2 3">
    <name type="scientific">Lentilactobacillus rapi</name>
    <dbReference type="NCBI Taxonomy" id="481723"/>
    <lineage>
        <taxon>Bacteria</taxon>
        <taxon>Bacillati</taxon>
        <taxon>Bacillota</taxon>
        <taxon>Bacilli</taxon>
        <taxon>Lactobacillales</taxon>
        <taxon>Lactobacillaceae</taxon>
        <taxon>Lentilactobacillus</taxon>
    </lineage>
</organism>
<feature type="chain" id="PRO_5021858186" description="D-alanyl-D-alanine carboxypeptidase" evidence="1">
    <location>
        <begin position="30"/>
        <end position="288"/>
    </location>
</feature>
<evidence type="ECO:0000313" key="2">
    <source>
        <dbReference type="EMBL" id="GEP72744.1"/>
    </source>
</evidence>
<protein>
    <recommendedName>
        <fullName evidence="4">D-alanyl-D-alanine carboxypeptidase</fullName>
    </recommendedName>
</protein>
<dbReference type="EMBL" id="BKAM01000031">
    <property type="protein sequence ID" value="GEP72744.1"/>
    <property type="molecule type" value="Genomic_DNA"/>
</dbReference>
<evidence type="ECO:0000256" key="1">
    <source>
        <dbReference type="SAM" id="SignalP"/>
    </source>
</evidence>
<reference evidence="2 3" key="1">
    <citation type="submission" date="2019-07" db="EMBL/GenBank/DDBJ databases">
        <title>Whole genome shotgun sequence of Lactobacillus rapi NBRC 109618.</title>
        <authorList>
            <person name="Hosoyama A."/>
            <person name="Uohara A."/>
            <person name="Ohji S."/>
            <person name="Ichikawa N."/>
        </authorList>
    </citation>
    <scope>NUCLEOTIDE SEQUENCE [LARGE SCALE GENOMIC DNA]</scope>
    <source>
        <strain evidence="2 3">NBRC 109618</strain>
    </source>
</reference>
<dbReference type="RefSeq" id="WP_056982328.1">
    <property type="nucleotide sequence ID" value="NZ_BKAM01000031.1"/>
</dbReference>
<dbReference type="Proteomes" id="UP000321569">
    <property type="component" value="Unassembled WGS sequence"/>
</dbReference>